<evidence type="ECO:0000313" key="3">
    <source>
        <dbReference type="Proteomes" id="UP000008461"/>
    </source>
</evidence>
<reference key="2">
    <citation type="submission" date="2011-04" db="EMBL/GenBank/DDBJ databases">
        <title>Complete sequence of chromosome of Haliscomenobacter hydrossis DSM 1100.</title>
        <authorList>
            <consortium name="US DOE Joint Genome Institute (JGI-PGF)"/>
            <person name="Lucas S."/>
            <person name="Han J."/>
            <person name="Lapidus A."/>
            <person name="Bruce D."/>
            <person name="Goodwin L."/>
            <person name="Pitluck S."/>
            <person name="Peters L."/>
            <person name="Kyrpides N."/>
            <person name="Mavromatis K."/>
            <person name="Ivanova N."/>
            <person name="Ovchinnikova G."/>
            <person name="Pagani I."/>
            <person name="Daligault H."/>
            <person name="Detter J.C."/>
            <person name="Han C."/>
            <person name="Land M."/>
            <person name="Hauser L."/>
            <person name="Markowitz V."/>
            <person name="Cheng J.-F."/>
            <person name="Hugenholtz P."/>
            <person name="Woyke T."/>
            <person name="Wu D."/>
            <person name="Verbarg S."/>
            <person name="Frueling A."/>
            <person name="Brambilla E."/>
            <person name="Klenk H.-P."/>
            <person name="Eisen J.A."/>
        </authorList>
    </citation>
    <scope>NUCLEOTIDE SEQUENCE</scope>
    <source>
        <strain>DSM 1100</strain>
    </source>
</reference>
<keyword evidence="3" id="KW-1185">Reference proteome</keyword>
<keyword evidence="1" id="KW-0812">Transmembrane</keyword>
<dbReference type="AlphaFoldDB" id="F4KXH8"/>
<accession>F4KXH8</accession>
<dbReference type="STRING" id="760192.Halhy_2476"/>
<reference evidence="2 3" key="1">
    <citation type="journal article" date="2011" name="Stand. Genomic Sci.">
        <title>Complete genome sequence of Haliscomenobacter hydrossis type strain (O).</title>
        <authorList>
            <consortium name="US DOE Joint Genome Institute (JGI-PGF)"/>
            <person name="Daligault H."/>
            <person name="Lapidus A."/>
            <person name="Zeytun A."/>
            <person name="Nolan M."/>
            <person name="Lucas S."/>
            <person name="Del Rio T.G."/>
            <person name="Tice H."/>
            <person name="Cheng J.F."/>
            <person name="Tapia R."/>
            <person name="Han C."/>
            <person name="Goodwin L."/>
            <person name="Pitluck S."/>
            <person name="Liolios K."/>
            <person name="Pagani I."/>
            <person name="Ivanova N."/>
            <person name="Huntemann M."/>
            <person name="Mavromatis K."/>
            <person name="Mikhailova N."/>
            <person name="Pati A."/>
            <person name="Chen A."/>
            <person name="Palaniappan K."/>
            <person name="Land M."/>
            <person name="Hauser L."/>
            <person name="Brambilla E.M."/>
            <person name="Rohde M."/>
            <person name="Verbarg S."/>
            <person name="Goker M."/>
            <person name="Bristow J."/>
            <person name="Eisen J.A."/>
            <person name="Markowitz V."/>
            <person name="Hugenholtz P."/>
            <person name="Kyrpides N.C."/>
            <person name="Klenk H.P."/>
            <person name="Woyke T."/>
        </authorList>
    </citation>
    <scope>NUCLEOTIDE SEQUENCE [LARGE SCALE GENOMIC DNA]</scope>
    <source>
        <strain evidence="3">ATCC 27775 / DSM 1100 / LMG 10767 / O</strain>
    </source>
</reference>
<proteinExistence type="predicted"/>
<keyword evidence="1" id="KW-1133">Transmembrane helix</keyword>
<dbReference type="HOGENOM" id="CLU_2508106_0_0_10"/>
<keyword evidence="1" id="KW-0472">Membrane</keyword>
<gene>
    <name evidence="2" type="ordered locus">Halhy_2476</name>
</gene>
<name>F4KXH8_HALH1</name>
<feature type="transmembrane region" description="Helical" evidence="1">
    <location>
        <begin position="12"/>
        <end position="30"/>
    </location>
</feature>
<dbReference type="KEGG" id="hhy:Halhy_2476"/>
<protein>
    <submittedName>
        <fullName evidence="2">Uncharacterized protein</fullName>
    </submittedName>
</protein>
<organism evidence="2 3">
    <name type="scientific">Haliscomenobacter hydrossis (strain ATCC 27775 / DSM 1100 / LMG 10767 / O)</name>
    <dbReference type="NCBI Taxonomy" id="760192"/>
    <lineage>
        <taxon>Bacteria</taxon>
        <taxon>Pseudomonadati</taxon>
        <taxon>Bacteroidota</taxon>
        <taxon>Saprospiria</taxon>
        <taxon>Saprospirales</taxon>
        <taxon>Haliscomenobacteraceae</taxon>
        <taxon>Haliscomenobacter</taxon>
    </lineage>
</organism>
<dbReference type="EMBL" id="CP002691">
    <property type="protein sequence ID" value="AEE50349.1"/>
    <property type="molecule type" value="Genomic_DNA"/>
</dbReference>
<dbReference type="Proteomes" id="UP000008461">
    <property type="component" value="Chromosome"/>
</dbReference>
<evidence type="ECO:0000313" key="2">
    <source>
        <dbReference type="EMBL" id="AEE50349.1"/>
    </source>
</evidence>
<evidence type="ECO:0000256" key="1">
    <source>
        <dbReference type="SAM" id="Phobius"/>
    </source>
</evidence>
<sequence length="85" mass="9774">MLIKQQAQGKASTLLALANSSYFILLFPLLRRFHQSLACNDRNCYPAVLFTARQEASNLYFAKSVSFYPLLAAYKFVYFAKSIYF</sequence>